<dbReference type="InterPro" id="IPR001711">
    <property type="entry name" value="PLipase_C_Pinositol-sp_Y"/>
</dbReference>
<proteinExistence type="predicted"/>
<dbReference type="PROSITE" id="PS50007">
    <property type="entry name" value="PIPLC_X_DOMAIN"/>
    <property type="match status" value="1"/>
</dbReference>
<dbReference type="SMART" id="SM00148">
    <property type="entry name" value="PLCXc"/>
    <property type="match status" value="1"/>
</dbReference>
<dbReference type="SMART" id="SM00239">
    <property type="entry name" value="C2"/>
    <property type="match status" value="1"/>
</dbReference>
<dbReference type="PROSITE" id="PS50004">
    <property type="entry name" value="C2"/>
    <property type="match status" value="1"/>
</dbReference>
<dbReference type="InterPro" id="IPR017946">
    <property type="entry name" value="PLC-like_Pdiesterase_TIM-brl"/>
</dbReference>
<comment type="caution">
    <text evidence="11">The sequence shown here is derived from an EMBL/GenBank/DDBJ whole genome shotgun (WGS) entry which is preliminary data.</text>
</comment>
<evidence type="ECO:0000256" key="5">
    <source>
        <dbReference type="ARBA" id="ARBA00023224"/>
    </source>
</evidence>
<dbReference type="AlphaFoldDB" id="A0AAD5X7F6"/>
<evidence type="ECO:0000256" key="6">
    <source>
        <dbReference type="RuleBase" id="RU361133"/>
    </source>
</evidence>
<name>A0AAD5X7F6_9FUNG</name>
<dbReference type="Pfam" id="PF13499">
    <property type="entry name" value="EF-hand_7"/>
    <property type="match status" value="1"/>
</dbReference>
<feature type="region of interest" description="Disordered" evidence="7">
    <location>
        <begin position="699"/>
        <end position="719"/>
    </location>
</feature>
<dbReference type="GO" id="GO:0005509">
    <property type="term" value="F:calcium ion binding"/>
    <property type="evidence" value="ECO:0007669"/>
    <property type="project" value="InterPro"/>
</dbReference>
<feature type="region of interest" description="Disordered" evidence="7">
    <location>
        <begin position="650"/>
        <end position="676"/>
    </location>
</feature>
<feature type="domain" description="PI-PLC Y-box" evidence="9">
    <location>
        <begin position="394"/>
        <end position="510"/>
    </location>
</feature>
<feature type="compositionally biased region" description="Low complexity" evidence="7">
    <location>
        <begin position="359"/>
        <end position="371"/>
    </location>
</feature>
<dbReference type="GO" id="GO:0016042">
    <property type="term" value="P:lipid catabolic process"/>
    <property type="evidence" value="ECO:0007669"/>
    <property type="project" value="UniProtKB-KW"/>
</dbReference>
<protein>
    <recommendedName>
        <fullName evidence="1 6">Phosphoinositide phospholipase C</fullName>
        <ecNumber evidence="1 6">3.1.4.11</ecNumber>
    </recommendedName>
</protein>
<dbReference type="Pfam" id="PF00388">
    <property type="entry name" value="PI-PLC-X"/>
    <property type="match status" value="1"/>
</dbReference>
<dbReference type="Gene3D" id="1.10.238.10">
    <property type="entry name" value="EF-hand"/>
    <property type="match status" value="2"/>
</dbReference>
<dbReference type="CDD" id="cd15898">
    <property type="entry name" value="EFh_PI-PLC"/>
    <property type="match status" value="1"/>
</dbReference>
<dbReference type="EMBL" id="JADGJD010000077">
    <property type="protein sequence ID" value="KAJ3055457.1"/>
    <property type="molecule type" value="Genomic_DNA"/>
</dbReference>
<evidence type="ECO:0000256" key="3">
    <source>
        <dbReference type="ARBA" id="ARBA00022963"/>
    </source>
</evidence>
<keyword evidence="4 6" id="KW-0443">Lipid metabolism</keyword>
<dbReference type="SUPFAM" id="SSF49562">
    <property type="entry name" value="C2 domain (Calcium/lipid-binding domain, CaLB)"/>
    <property type="match status" value="1"/>
</dbReference>
<evidence type="ECO:0000259" key="8">
    <source>
        <dbReference type="PROSITE" id="PS50004"/>
    </source>
</evidence>
<keyword evidence="5" id="KW-0807">Transducer</keyword>
<dbReference type="InterPro" id="IPR000909">
    <property type="entry name" value="PLipase_C_PInositol-sp_X_dom"/>
</dbReference>
<evidence type="ECO:0000256" key="7">
    <source>
        <dbReference type="SAM" id="MobiDB-lite"/>
    </source>
</evidence>
<dbReference type="GO" id="GO:0004435">
    <property type="term" value="F:phosphatidylinositol-4,5-bisphosphate phospholipase C activity"/>
    <property type="evidence" value="ECO:0007669"/>
    <property type="project" value="UniProtKB-EC"/>
</dbReference>
<organism evidence="11 12">
    <name type="scientific">Rhizophlyctis rosea</name>
    <dbReference type="NCBI Taxonomy" id="64517"/>
    <lineage>
        <taxon>Eukaryota</taxon>
        <taxon>Fungi</taxon>
        <taxon>Fungi incertae sedis</taxon>
        <taxon>Chytridiomycota</taxon>
        <taxon>Chytridiomycota incertae sedis</taxon>
        <taxon>Chytridiomycetes</taxon>
        <taxon>Rhizophlyctidales</taxon>
        <taxon>Rhizophlyctidaceae</taxon>
        <taxon>Rhizophlyctis</taxon>
    </lineage>
</organism>
<keyword evidence="2 6" id="KW-0378">Hydrolase</keyword>
<dbReference type="PANTHER" id="PTHR10336">
    <property type="entry name" value="PHOSPHOINOSITIDE-SPECIFIC PHOSPHOLIPASE C FAMILY PROTEIN"/>
    <property type="match status" value="1"/>
</dbReference>
<accession>A0AAD5X7F6</accession>
<dbReference type="Gene3D" id="2.60.40.150">
    <property type="entry name" value="C2 domain"/>
    <property type="match status" value="1"/>
</dbReference>
<dbReference type="SUPFAM" id="SSF51695">
    <property type="entry name" value="PLC-like phosphodiesterases"/>
    <property type="match status" value="1"/>
</dbReference>
<dbReference type="SMART" id="SM00149">
    <property type="entry name" value="PLCYc"/>
    <property type="match status" value="1"/>
</dbReference>
<reference evidence="11" key="1">
    <citation type="submission" date="2020-05" db="EMBL/GenBank/DDBJ databases">
        <title>Phylogenomic resolution of chytrid fungi.</title>
        <authorList>
            <person name="Stajich J.E."/>
            <person name="Amses K."/>
            <person name="Simmons R."/>
            <person name="Seto K."/>
            <person name="Myers J."/>
            <person name="Bonds A."/>
            <person name="Quandt C.A."/>
            <person name="Barry K."/>
            <person name="Liu P."/>
            <person name="Grigoriev I."/>
            <person name="Longcore J.E."/>
            <person name="James T.Y."/>
        </authorList>
    </citation>
    <scope>NUCLEOTIDE SEQUENCE</scope>
    <source>
        <strain evidence="11">JEL0318</strain>
    </source>
</reference>
<evidence type="ECO:0000313" key="11">
    <source>
        <dbReference type="EMBL" id="KAJ3055457.1"/>
    </source>
</evidence>
<evidence type="ECO:0000259" key="9">
    <source>
        <dbReference type="PROSITE" id="PS50008"/>
    </source>
</evidence>
<evidence type="ECO:0000256" key="2">
    <source>
        <dbReference type="ARBA" id="ARBA00022801"/>
    </source>
</evidence>
<dbReference type="GO" id="GO:0048015">
    <property type="term" value="P:phosphatidylinositol-mediated signaling"/>
    <property type="evidence" value="ECO:0007669"/>
    <property type="project" value="TreeGrafter"/>
</dbReference>
<dbReference type="GO" id="GO:0051209">
    <property type="term" value="P:release of sequestered calcium ion into cytosol"/>
    <property type="evidence" value="ECO:0007669"/>
    <property type="project" value="TreeGrafter"/>
</dbReference>
<evidence type="ECO:0000313" key="12">
    <source>
        <dbReference type="Proteomes" id="UP001212841"/>
    </source>
</evidence>
<feature type="region of interest" description="Disordered" evidence="7">
    <location>
        <begin position="296"/>
        <end position="386"/>
    </location>
</feature>
<evidence type="ECO:0000256" key="1">
    <source>
        <dbReference type="ARBA" id="ARBA00012368"/>
    </source>
</evidence>
<keyword evidence="12" id="KW-1185">Reference proteome</keyword>
<dbReference type="InterPro" id="IPR002048">
    <property type="entry name" value="EF_hand_dom"/>
</dbReference>
<feature type="region of interest" description="Disordered" evidence="7">
    <location>
        <begin position="745"/>
        <end position="817"/>
    </location>
</feature>
<dbReference type="PROSITE" id="PS50008">
    <property type="entry name" value="PIPLC_Y_DOMAIN"/>
    <property type="match status" value="1"/>
</dbReference>
<evidence type="ECO:0000256" key="4">
    <source>
        <dbReference type="ARBA" id="ARBA00023098"/>
    </source>
</evidence>
<keyword evidence="3 6" id="KW-0442">Lipid degradation</keyword>
<dbReference type="InterPro" id="IPR011992">
    <property type="entry name" value="EF-hand-dom_pair"/>
</dbReference>
<feature type="domain" description="EF-hand" evidence="10">
    <location>
        <begin position="1"/>
        <end position="35"/>
    </location>
</feature>
<dbReference type="CDD" id="cd00275">
    <property type="entry name" value="C2_PLC_like"/>
    <property type="match status" value="1"/>
</dbReference>
<dbReference type="CDD" id="cd08558">
    <property type="entry name" value="PI-PLCc_eukaryota"/>
    <property type="match status" value="1"/>
</dbReference>
<dbReference type="InterPro" id="IPR000008">
    <property type="entry name" value="C2_dom"/>
</dbReference>
<sequence>MTSWLRKQWQQVDEKNEGKLDLDDVTDLFRKLNIKLSKSEVKSAFKNANIGKMGSISFPAFERLHSVLRFRPEISEIFASLSKTKPSVITFEEFKGFVYGTQKVNWTEERCHDIYRKYTSSEGQMDMNHFSAFMISANNAVFKKSHADICMDMTRPLQEYFINTSHNTYLLGDQLTGESSVEGYIRALQRGCRCVELDCYDGPNGPRVYHGSTLVTRLSFKDVIESIARYAFVASDYPLIISLETHCTPEQQNMMAKILRDAFGESLCTKAVGQDGCLPSPQALKGKVIIKAKVGPPGEASGAYDSGDSDDDGSPLLASSESSAPRRPPTKRILSSSNIEREEPTPIAEPESPPPPQPQVATAVATTVPDSAKGKKPSAKSSERSGSGLISARLAELVVYCKGRKFAGLEGGPEFYKFDQICSLSESKSAALLERQRKEYIEHNKRILTRVYPAGIRVTSTNYDPIPHWSAGAQLVALNYQTVDKGIQLNHAMFKLNGRSGYVLKPSWLRASGDSMLRNSVMLSVKIISAQQLPKPKDAGSSIIDPFVEVEVCGTEADSGKFRTKYVNNNGFNPQWKEEFRFLVKEPELAFLRLQVFDRDSIANDFVGYHVISLQSLEEGYRHIPLYDWKGELVRFSTLFVCTQIRPVAASPTSGKPDSLAPAASPSTPTGSTIEERRRSYQSFANGVAGFGGGGIVTTSAPQKKKAEGAPAAAPKPVPVDTKGVAPGPVPQPGQVAGVPVPQQGDGGPATEYAAPVPFPASPTHPVAQEAVSPVADPDKGVILPVLPTPAEPAPKPVRPAPAQLIPAQPTETAKPQ</sequence>
<dbReference type="Gene3D" id="3.20.20.190">
    <property type="entry name" value="Phosphatidylinositol (PI) phosphodiesterase"/>
    <property type="match status" value="1"/>
</dbReference>
<gene>
    <name evidence="11" type="ORF">HK097_010411</name>
</gene>
<dbReference type="InterPro" id="IPR001192">
    <property type="entry name" value="PI-PLC_fam"/>
</dbReference>
<comment type="catalytic activity">
    <reaction evidence="6">
        <text>a 1,2-diacyl-sn-glycero-3-phospho-(1D-myo-inositol-4,5-bisphosphate) + H2O = 1D-myo-inositol 1,4,5-trisphosphate + a 1,2-diacyl-sn-glycerol + H(+)</text>
        <dbReference type="Rhea" id="RHEA:33179"/>
        <dbReference type="ChEBI" id="CHEBI:15377"/>
        <dbReference type="ChEBI" id="CHEBI:15378"/>
        <dbReference type="ChEBI" id="CHEBI:17815"/>
        <dbReference type="ChEBI" id="CHEBI:58456"/>
        <dbReference type="ChEBI" id="CHEBI:203600"/>
        <dbReference type="EC" id="3.1.4.11"/>
    </reaction>
</comment>
<feature type="compositionally biased region" description="Pro residues" evidence="7">
    <location>
        <begin position="787"/>
        <end position="800"/>
    </location>
</feature>
<feature type="compositionally biased region" description="Low complexity" evidence="7">
    <location>
        <begin position="314"/>
        <end position="325"/>
    </location>
</feature>
<dbReference type="PROSITE" id="PS50222">
    <property type="entry name" value="EF_HAND_2"/>
    <property type="match status" value="1"/>
</dbReference>
<dbReference type="SUPFAM" id="SSF47473">
    <property type="entry name" value="EF-hand"/>
    <property type="match status" value="1"/>
</dbReference>
<dbReference type="Pfam" id="PF00168">
    <property type="entry name" value="C2"/>
    <property type="match status" value="1"/>
</dbReference>
<dbReference type="Pfam" id="PF00387">
    <property type="entry name" value="PI-PLC-Y"/>
    <property type="match status" value="1"/>
</dbReference>
<feature type="domain" description="C2" evidence="8">
    <location>
        <begin position="503"/>
        <end position="628"/>
    </location>
</feature>
<dbReference type="InterPro" id="IPR035892">
    <property type="entry name" value="C2_domain_sf"/>
</dbReference>
<dbReference type="PRINTS" id="PR00390">
    <property type="entry name" value="PHPHLIPASEC"/>
</dbReference>
<dbReference type="EC" id="3.1.4.11" evidence="1 6"/>
<evidence type="ECO:0000259" key="10">
    <source>
        <dbReference type="PROSITE" id="PS50222"/>
    </source>
</evidence>
<dbReference type="Proteomes" id="UP001212841">
    <property type="component" value="Unassembled WGS sequence"/>
</dbReference>
<dbReference type="PANTHER" id="PTHR10336:SF36">
    <property type="entry name" value="1-PHOSPHATIDYLINOSITOL 4,5-BISPHOSPHATE PHOSPHODIESTERASE BETA-4"/>
    <property type="match status" value="1"/>
</dbReference>